<dbReference type="SMART" id="SM01134">
    <property type="entry name" value="DeoRC"/>
    <property type="match status" value="1"/>
</dbReference>
<gene>
    <name evidence="2" type="ORF">S03H2_33146</name>
</gene>
<evidence type="ECO:0000313" key="2">
    <source>
        <dbReference type="EMBL" id="GAH60692.1"/>
    </source>
</evidence>
<protein>
    <recommendedName>
        <fullName evidence="1">DeoR-like transcriptional repressor C-terminal sensor domain-containing protein</fullName>
    </recommendedName>
</protein>
<dbReference type="PANTHER" id="PTHR30363:SF44">
    <property type="entry name" value="AGA OPERON TRANSCRIPTIONAL REPRESSOR-RELATED"/>
    <property type="match status" value="1"/>
</dbReference>
<dbReference type="InterPro" id="IPR014036">
    <property type="entry name" value="DeoR-like_C"/>
</dbReference>
<dbReference type="Pfam" id="PF00455">
    <property type="entry name" value="DeoRC"/>
    <property type="match status" value="1"/>
</dbReference>
<dbReference type="SUPFAM" id="SSF100950">
    <property type="entry name" value="NagB/RpiA/CoA transferase-like"/>
    <property type="match status" value="1"/>
</dbReference>
<proteinExistence type="predicted"/>
<organism evidence="2">
    <name type="scientific">marine sediment metagenome</name>
    <dbReference type="NCBI Taxonomy" id="412755"/>
    <lineage>
        <taxon>unclassified sequences</taxon>
        <taxon>metagenomes</taxon>
        <taxon>ecological metagenomes</taxon>
    </lineage>
</organism>
<reference evidence="2" key="1">
    <citation type="journal article" date="2014" name="Front. Microbiol.">
        <title>High frequency of phylogenetically diverse reductive dehalogenase-homologous genes in deep subseafloor sedimentary metagenomes.</title>
        <authorList>
            <person name="Kawai M."/>
            <person name="Futagami T."/>
            <person name="Toyoda A."/>
            <person name="Takaki Y."/>
            <person name="Nishi S."/>
            <person name="Hori S."/>
            <person name="Arai W."/>
            <person name="Tsubouchi T."/>
            <person name="Morono Y."/>
            <person name="Uchiyama I."/>
            <person name="Ito T."/>
            <person name="Fujiyama A."/>
            <person name="Inagaki F."/>
            <person name="Takami H."/>
        </authorList>
    </citation>
    <scope>NUCLEOTIDE SEQUENCE</scope>
    <source>
        <strain evidence="2">Expedition CK06-06</strain>
    </source>
</reference>
<comment type="caution">
    <text evidence="2">The sequence shown here is derived from an EMBL/GenBank/DDBJ whole genome shotgun (WGS) entry which is preliminary data.</text>
</comment>
<dbReference type="AlphaFoldDB" id="X1GU44"/>
<evidence type="ECO:0000259" key="1">
    <source>
        <dbReference type="Pfam" id="PF00455"/>
    </source>
</evidence>
<name>X1GU44_9ZZZZ</name>
<dbReference type="EMBL" id="BARU01020163">
    <property type="protein sequence ID" value="GAH60692.1"/>
    <property type="molecule type" value="Genomic_DNA"/>
</dbReference>
<feature type="domain" description="DeoR-like transcriptional repressor C-terminal sensor" evidence="1">
    <location>
        <begin position="4"/>
        <end position="79"/>
    </location>
</feature>
<dbReference type="InterPro" id="IPR037171">
    <property type="entry name" value="NagB/RpiA_transferase-like"/>
</dbReference>
<dbReference type="InterPro" id="IPR050313">
    <property type="entry name" value="Carb_Metab_HTH_regulators"/>
</dbReference>
<dbReference type="PANTHER" id="PTHR30363">
    <property type="entry name" value="HTH-TYPE TRANSCRIPTIONAL REGULATOR SRLR-RELATED"/>
    <property type="match status" value="1"/>
</dbReference>
<accession>X1GU44</accession>
<sequence length="100" mass="11293">MPQIEESLKGIYIDKFFLGVNGLSYEYGLTIPNPLEAQLCRLVIQKSRETIVVADHSKFGEVAFAHIANLNEIDKIITNSAVDQRYIDQLKDKDIEIVLA</sequence>